<gene>
    <name evidence="3" type="ORF">FD16_GL001660</name>
</gene>
<keyword evidence="2" id="KW-0560">Oxidoreductase</keyword>
<dbReference type="eggNOG" id="COG1028">
    <property type="taxonomic scope" value="Bacteria"/>
</dbReference>
<proteinExistence type="inferred from homology"/>
<evidence type="ECO:0000256" key="1">
    <source>
        <dbReference type="ARBA" id="ARBA00006484"/>
    </source>
</evidence>
<dbReference type="Pfam" id="PF00106">
    <property type="entry name" value="adh_short"/>
    <property type="match status" value="1"/>
</dbReference>
<dbReference type="InterPro" id="IPR002347">
    <property type="entry name" value="SDR_fam"/>
</dbReference>
<dbReference type="OrthoDB" id="9809821at2"/>
<dbReference type="STRING" id="1423807.FD16_GL001660"/>
<dbReference type="PRINTS" id="PR00081">
    <property type="entry name" value="GDHRDH"/>
</dbReference>
<dbReference type="InterPro" id="IPR036291">
    <property type="entry name" value="NAD(P)-bd_dom_sf"/>
</dbReference>
<dbReference type="RefSeq" id="WP_010621475.1">
    <property type="nucleotide sequence ID" value="NZ_AZGF01000004.1"/>
</dbReference>
<dbReference type="SUPFAM" id="SSF51735">
    <property type="entry name" value="NAD(P)-binding Rossmann-fold domains"/>
    <property type="match status" value="1"/>
</dbReference>
<evidence type="ECO:0000313" key="3">
    <source>
        <dbReference type="EMBL" id="KRM12974.1"/>
    </source>
</evidence>
<evidence type="ECO:0000313" key="4">
    <source>
        <dbReference type="Proteomes" id="UP000051820"/>
    </source>
</evidence>
<keyword evidence="4" id="KW-1185">Reference proteome</keyword>
<dbReference type="GO" id="GO:0016491">
    <property type="term" value="F:oxidoreductase activity"/>
    <property type="evidence" value="ECO:0007669"/>
    <property type="project" value="UniProtKB-KW"/>
</dbReference>
<comment type="similarity">
    <text evidence="1">Belongs to the short-chain dehydrogenases/reductases (SDR) family.</text>
</comment>
<organism evidence="3 4">
    <name type="scientific">Paucilactobacillus suebicus DSM 5007 = KCTC 3549</name>
    <dbReference type="NCBI Taxonomy" id="1423807"/>
    <lineage>
        <taxon>Bacteria</taxon>
        <taxon>Bacillati</taxon>
        <taxon>Bacillota</taxon>
        <taxon>Bacilli</taxon>
        <taxon>Lactobacillales</taxon>
        <taxon>Lactobacillaceae</taxon>
        <taxon>Paucilactobacillus</taxon>
    </lineage>
</organism>
<dbReference type="PANTHER" id="PTHR24320:SF152">
    <property type="entry name" value="SHORT-CHAIN DEHYDROGENASE_REDUCTASE FAMILY PROTEIN"/>
    <property type="match status" value="1"/>
</dbReference>
<reference evidence="3 4" key="1">
    <citation type="journal article" date="2015" name="Genome Announc.">
        <title>Expanding the biotechnology potential of lactobacilli through comparative genomics of 213 strains and associated genera.</title>
        <authorList>
            <person name="Sun Z."/>
            <person name="Harris H.M."/>
            <person name="McCann A."/>
            <person name="Guo C."/>
            <person name="Argimon S."/>
            <person name="Zhang W."/>
            <person name="Yang X."/>
            <person name="Jeffery I.B."/>
            <person name="Cooney J.C."/>
            <person name="Kagawa T.F."/>
            <person name="Liu W."/>
            <person name="Song Y."/>
            <person name="Salvetti E."/>
            <person name="Wrobel A."/>
            <person name="Rasinkangas P."/>
            <person name="Parkhill J."/>
            <person name="Rea M.C."/>
            <person name="O'Sullivan O."/>
            <person name="Ritari J."/>
            <person name="Douillard F.P."/>
            <person name="Paul Ross R."/>
            <person name="Yang R."/>
            <person name="Briner A.E."/>
            <person name="Felis G.E."/>
            <person name="de Vos W.M."/>
            <person name="Barrangou R."/>
            <person name="Klaenhammer T.R."/>
            <person name="Caufield P.W."/>
            <person name="Cui Y."/>
            <person name="Zhang H."/>
            <person name="O'Toole P.W."/>
        </authorList>
    </citation>
    <scope>NUCLEOTIDE SEQUENCE [LARGE SCALE GENOMIC DNA]</scope>
    <source>
        <strain evidence="3 4">DSM 5007</strain>
    </source>
</reference>
<dbReference type="Gene3D" id="3.40.50.720">
    <property type="entry name" value="NAD(P)-binding Rossmann-like Domain"/>
    <property type="match status" value="1"/>
</dbReference>
<dbReference type="PANTHER" id="PTHR24320">
    <property type="entry name" value="RETINOL DEHYDROGENASE"/>
    <property type="match status" value="1"/>
</dbReference>
<sequence length="344" mass="37987">MTKTPQQPINSPFTMKATSKQVMKNINLEGKTVIVTGGYSGIGLQVTKSLVRAGANVIVPARTIDKAKNAVGNLHNVEFGELDLMNGKSIQQFAENFNRHHEQLDLLIECAGIMFAPLRRDQRGNESQLSTNYLGHFQLTNYLYSALKKAGNARVVIVTSRAQSWNGVDFDDPNFVRREYDAHVAYAQSKSADILFAVELDRRAQKDGIRAFAVHPGLVPGTGLGRFVNRNAQLQKFLGFVMNDLQLTRAISTKNSVEARLHGQTEYDYFKNVHQGAADILWAATSPLLNDKGGVFIEDSNIGTAVDANSNSKFGARPWSIDSQQATDLWKLGEKLSGVKFDIE</sequence>
<name>A0A0R1W5F9_9LACO</name>
<protein>
    <submittedName>
        <fullName evidence="3">Short-chain dehydrogenase reductase SDR</fullName>
    </submittedName>
</protein>
<accession>A0A0R1W5F9</accession>
<evidence type="ECO:0000256" key="2">
    <source>
        <dbReference type="ARBA" id="ARBA00023002"/>
    </source>
</evidence>
<dbReference type="Proteomes" id="UP000051820">
    <property type="component" value="Unassembled WGS sequence"/>
</dbReference>
<comment type="caution">
    <text evidence="3">The sequence shown here is derived from an EMBL/GenBank/DDBJ whole genome shotgun (WGS) entry which is preliminary data.</text>
</comment>
<dbReference type="AlphaFoldDB" id="A0A0R1W5F9"/>
<dbReference type="PATRIC" id="fig|1423807.3.peg.1701"/>
<dbReference type="EMBL" id="AZGF01000004">
    <property type="protein sequence ID" value="KRM12974.1"/>
    <property type="molecule type" value="Genomic_DNA"/>
</dbReference>